<dbReference type="AlphaFoldDB" id="A0A7R9PGL1"/>
<protein>
    <submittedName>
        <fullName evidence="1">(California timema) hypothetical protein</fullName>
    </submittedName>
</protein>
<dbReference type="EMBL" id="OE241708">
    <property type="protein sequence ID" value="CAD7581945.1"/>
    <property type="molecule type" value="Genomic_DNA"/>
</dbReference>
<proteinExistence type="predicted"/>
<sequence length="74" mass="8725">MCYRVLIVDRSPSPGRRTSPCRRPVWRCGPEEDIHLCREISAPAWVHQEDPSHESISAWSVRREDVSVRRRQQD</sequence>
<reference evidence="1" key="1">
    <citation type="submission" date="2020-11" db="EMBL/GenBank/DDBJ databases">
        <authorList>
            <person name="Tran Van P."/>
        </authorList>
    </citation>
    <scope>NUCLEOTIDE SEQUENCE</scope>
</reference>
<evidence type="ECO:0000313" key="1">
    <source>
        <dbReference type="EMBL" id="CAD7581945.1"/>
    </source>
</evidence>
<name>A0A7R9PGL1_TIMCA</name>
<gene>
    <name evidence="1" type="ORF">TCMB3V08_LOCUS14478</name>
</gene>
<accession>A0A7R9PGL1</accession>
<organism evidence="1">
    <name type="scientific">Timema californicum</name>
    <name type="common">California timema</name>
    <name type="synonym">Walking stick</name>
    <dbReference type="NCBI Taxonomy" id="61474"/>
    <lineage>
        <taxon>Eukaryota</taxon>
        <taxon>Metazoa</taxon>
        <taxon>Ecdysozoa</taxon>
        <taxon>Arthropoda</taxon>
        <taxon>Hexapoda</taxon>
        <taxon>Insecta</taxon>
        <taxon>Pterygota</taxon>
        <taxon>Neoptera</taxon>
        <taxon>Polyneoptera</taxon>
        <taxon>Phasmatodea</taxon>
        <taxon>Timematodea</taxon>
        <taxon>Timematoidea</taxon>
        <taxon>Timematidae</taxon>
        <taxon>Timema</taxon>
    </lineage>
</organism>